<accession>A0ABX9X6P2</accession>
<gene>
    <name evidence="1" type="ORF">EGI15_15295</name>
</gene>
<dbReference type="EMBL" id="RJTW01000007">
    <property type="protein sequence ID" value="ROH90040.1"/>
    <property type="molecule type" value="Genomic_DNA"/>
</dbReference>
<sequence length="402" mass="43828">MTSHEHFGEVGIIHMNGRLYDPLLRRFLNADENIQAPTNTQNYNKYGYVMNNPLMYNDPSGEFIAWLIGTLVGSYLSGVQANHGNWNPVKWDWKSAQTWTSVIGGGLAGGSYASGMKSIGSIAGTKFIENSVVGFIGGALNGIATGQNVFKSAITGGLFKGGFSEINYIASNFINTYSNKKNVVPNTYGQYLSSIGESTYGPFDIDEIVVTGKKGKKGGFGQGSHNSYMMERAIDNLIEEWNLDQSRSRLYASETEMFGRCAIGFTVGYSYGLVSGSLTLAYNIGDGKVALFATRGLRSIAPSYGVGLQFNQMNAFGEDRKGHKYTDVFGGMEGEGRSVSAAYYLGGEYSESSQNGRTVNYGTATRSINLRIGNDIGVATTETTRINESWFKKHIYLKPQFD</sequence>
<evidence type="ECO:0008006" key="3">
    <source>
        <dbReference type="Google" id="ProtNLM"/>
    </source>
</evidence>
<comment type="caution">
    <text evidence="1">The sequence shown here is derived from an EMBL/GenBank/DDBJ whole genome shotgun (WGS) entry which is preliminary data.</text>
</comment>
<keyword evidence="2" id="KW-1185">Reference proteome</keyword>
<proteinExistence type="predicted"/>
<dbReference type="Proteomes" id="UP000281899">
    <property type="component" value="Unassembled WGS sequence"/>
</dbReference>
<dbReference type="Gene3D" id="2.180.10.10">
    <property type="entry name" value="RHS repeat-associated core"/>
    <property type="match status" value="1"/>
</dbReference>
<name>A0ABX9X6P2_9FLAO</name>
<dbReference type="RefSeq" id="WP_123279145.1">
    <property type="nucleotide sequence ID" value="NZ_JALRGU010000392.1"/>
</dbReference>
<dbReference type="GeneID" id="301714040"/>
<dbReference type="NCBIfam" id="TIGR03696">
    <property type="entry name" value="Rhs_assc_core"/>
    <property type="match status" value="1"/>
</dbReference>
<evidence type="ECO:0000313" key="1">
    <source>
        <dbReference type="EMBL" id="ROH90040.1"/>
    </source>
</evidence>
<dbReference type="InterPro" id="IPR022385">
    <property type="entry name" value="Rhs_assc_core"/>
</dbReference>
<organism evidence="1 2">
    <name type="scientific">Chryseobacterium cucumeris</name>
    <dbReference type="NCBI Taxonomy" id="1813611"/>
    <lineage>
        <taxon>Bacteria</taxon>
        <taxon>Pseudomonadati</taxon>
        <taxon>Bacteroidota</taxon>
        <taxon>Flavobacteriia</taxon>
        <taxon>Flavobacteriales</taxon>
        <taxon>Weeksellaceae</taxon>
        <taxon>Chryseobacterium group</taxon>
        <taxon>Chryseobacterium</taxon>
    </lineage>
</organism>
<reference evidence="1 2" key="1">
    <citation type="submission" date="2018-11" db="EMBL/GenBank/DDBJ databases">
        <title>Proposal to divide the Flavobacteriaceae and reorganize its genera based on Amino Acid Identity values calculated from whole genome sequences.</title>
        <authorList>
            <person name="Nicholson A.C."/>
            <person name="Gulvik C.A."/>
            <person name="Whitney A.M."/>
            <person name="Humrighouse B.W."/>
            <person name="Bell M."/>
            <person name="Holmes B."/>
            <person name="Steigerwalt A."/>
            <person name="Villarma A."/>
            <person name="Sheth M."/>
            <person name="Batra D."/>
            <person name="Pryor J."/>
            <person name="Bernardet J.-F."/>
            <person name="Hugo C."/>
            <person name="Kampfer P."/>
            <person name="Newman J."/>
            <person name="Mcquiston J.R."/>
        </authorList>
    </citation>
    <scope>NUCLEOTIDE SEQUENCE [LARGE SCALE GENOMIC DNA]</scope>
    <source>
        <strain evidence="1 2">G0235</strain>
    </source>
</reference>
<evidence type="ECO:0000313" key="2">
    <source>
        <dbReference type="Proteomes" id="UP000281899"/>
    </source>
</evidence>
<protein>
    <recommendedName>
        <fullName evidence="3">RHS repeat-associated core domain-containing protein</fullName>
    </recommendedName>
</protein>